<evidence type="ECO:0000313" key="4">
    <source>
        <dbReference type="EMBL" id="KAF7777586.1"/>
    </source>
</evidence>
<feature type="compositionally biased region" description="Pro residues" evidence="2">
    <location>
        <begin position="431"/>
        <end position="441"/>
    </location>
</feature>
<comment type="caution">
    <text evidence="4">The sequence shown here is derived from an EMBL/GenBank/DDBJ whole genome shotgun (WGS) entry which is preliminary data.</text>
</comment>
<dbReference type="Gene3D" id="3.60.130.10">
    <property type="entry name" value="Clavaminate synthase-like"/>
    <property type="match status" value="1"/>
</dbReference>
<organism evidence="4 5">
    <name type="scientific">Agaricus bisporus var. burnettii</name>
    <dbReference type="NCBI Taxonomy" id="192524"/>
    <lineage>
        <taxon>Eukaryota</taxon>
        <taxon>Fungi</taxon>
        <taxon>Dikarya</taxon>
        <taxon>Basidiomycota</taxon>
        <taxon>Agaricomycotina</taxon>
        <taxon>Agaricomycetes</taxon>
        <taxon>Agaricomycetidae</taxon>
        <taxon>Agaricales</taxon>
        <taxon>Agaricineae</taxon>
        <taxon>Agaricaceae</taxon>
        <taxon>Agaricus</taxon>
    </lineage>
</organism>
<keyword evidence="1" id="KW-0560">Oxidoreductase</keyword>
<dbReference type="GO" id="GO:0016491">
    <property type="term" value="F:oxidoreductase activity"/>
    <property type="evidence" value="ECO:0007669"/>
    <property type="project" value="UniProtKB-KW"/>
</dbReference>
<feature type="domain" description="TauD/TfdA-like" evidence="3">
    <location>
        <begin position="129"/>
        <end position="386"/>
    </location>
</feature>
<dbReference type="PANTHER" id="PTHR10696:SF54">
    <property type="entry name" value="FAMILY OXIDOREDUCTASE, PUTATIVE (AFU_ORTHOLOGUE AFUA_4G13850)-RELATED"/>
    <property type="match status" value="1"/>
</dbReference>
<dbReference type="InterPro" id="IPR003819">
    <property type="entry name" value="TauD/TfdA-like"/>
</dbReference>
<dbReference type="Pfam" id="PF02668">
    <property type="entry name" value="TauD"/>
    <property type="match status" value="1"/>
</dbReference>
<proteinExistence type="predicted"/>
<gene>
    <name evidence="4" type="ORF">Agabi119p4_3658</name>
</gene>
<dbReference type="SUPFAM" id="SSF51197">
    <property type="entry name" value="Clavaminate synthase-like"/>
    <property type="match status" value="1"/>
</dbReference>
<sequence length="441" mass="49571">MRSWLGTGRWNQFPSDNPLKRRTEALDFVQQRKSPAMTLSQVPTTAEAQPDISYHPDEAKWRARTARRLAENPALPSQPLPEGFPAKLEGPIVWKGSDFTSEDQWVVRLTDVHLQEIDDGLRHFKSLNKPLGHINRETYPLPTLGAVLFDLAKELYSGRGFFVLRTIPVEKYNREEIAIIYTGISAYVGSARGKQDVTGAVIAHIKDLSMSHAHEKGHKGNTAYTTDKQVFHTDVGDLIALICLSTSEEGGTSRLCSGPSVYNEIAATRPDLIKVLAEPWPLDSFGGKPGYTFKPLVYWEDGHMIIQYTRRLLTGYGEQTRSPHIPAITEAQAEALDTLQFVAEKLSVALNFQKGDVQYINSIGLLHARDGFRDSPEKTRHLIRLWLRNDELAWKTPAPLQPNWTKLYSVAPDNQRFPLEPEVRKKDNNPIPLPPTPNVAT</sequence>
<reference evidence="4 5" key="1">
    <citation type="journal article" name="Sci. Rep.">
        <title>Telomere-to-telomere assembled and centromere annotated genomes of the two main subspecies of the button mushroom Agaricus bisporus reveal especially polymorphic chromosome ends.</title>
        <authorList>
            <person name="Sonnenberg A.S.M."/>
            <person name="Sedaghat-Telgerd N."/>
            <person name="Lavrijssen B."/>
            <person name="Ohm R.A."/>
            <person name="Hendrickx P.M."/>
            <person name="Scholtmeijer K."/>
            <person name="Baars J.J.P."/>
            <person name="van Peer A."/>
        </authorList>
    </citation>
    <scope>NUCLEOTIDE SEQUENCE [LARGE SCALE GENOMIC DNA]</scope>
    <source>
        <strain evidence="4 5">H119_p4</strain>
    </source>
</reference>
<protein>
    <recommendedName>
        <fullName evidence="3">TauD/TfdA-like domain-containing protein</fullName>
    </recommendedName>
</protein>
<evidence type="ECO:0000259" key="3">
    <source>
        <dbReference type="Pfam" id="PF02668"/>
    </source>
</evidence>
<accession>A0A8H7F5G6</accession>
<dbReference type="InterPro" id="IPR042098">
    <property type="entry name" value="TauD-like_sf"/>
</dbReference>
<dbReference type="InterPro" id="IPR050411">
    <property type="entry name" value="AlphaKG_dependent_hydroxylases"/>
</dbReference>
<dbReference type="Proteomes" id="UP000629468">
    <property type="component" value="Unassembled WGS sequence"/>
</dbReference>
<name>A0A8H7F5G6_AGABI</name>
<feature type="region of interest" description="Disordered" evidence="2">
    <location>
        <begin position="420"/>
        <end position="441"/>
    </location>
</feature>
<evidence type="ECO:0000256" key="1">
    <source>
        <dbReference type="ARBA" id="ARBA00023002"/>
    </source>
</evidence>
<dbReference type="AlphaFoldDB" id="A0A8H7F5G6"/>
<evidence type="ECO:0000313" key="5">
    <source>
        <dbReference type="Proteomes" id="UP000629468"/>
    </source>
</evidence>
<dbReference type="EMBL" id="JABXXO010000005">
    <property type="protein sequence ID" value="KAF7777586.1"/>
    <property type="molecule type" value="Genomic_DNA"/>
</dbReference>
<dbReference type="PANTHER" id="PTHR10696">
    <property type="entry name" value="GAMMA-BUTYROBETAINE HYDROXYLASE-RELATED"/>
    <property type="match status" value="1"/>
</dbReference>
<evidence type="ECO:0000256" key="2">
    <source>
        <dbReference type="SAM" id="MobiDB-lite"/>
    </source>
</evidence>